<keyword evidence="3" id="KW-1185">Reference proteome</keyword>
<evidence type="ECO:0000313" key="3">
    <source>
        <dbReference type="Proteomes" id="UP001066276"/>
    </source>
</evidence>
<evidence type="ECO:0000256" key="1">
    <source>
        <dbReference type="SAM" id="MobiDB-lite"/>
    </source>
</evidence>
<gene>
    <name evidence="2" type="ORF">NDU88_008930</name>
</gene>
<accession>A0AAV7NY16</accession>
<protein>
    <submittedName>
        <fullName evidence="2">Uncharacterized protein</fullName>
    </submittedName>
</protein>
<name>A0AAV7NY16_PLEWA</name>
<evidence type="ECO:0000313" key="2">
    <source>
        <dbReference type="EMBL" id="KAJ1120781.1"/>
    </source>
</evidence>
<comment type="caution">
    <text evidence="2">The sequence shown here is derived from an EMBL/GenBank/DDBJ whole genome shotgun (WGS) entry which is preliminary data.</text>
</comment>
<proteinExistence type="predicted"/>
<feature type="region of interest" description="Disordered" evidence="1">
    <location>
        <begin position="55"/>
        <end position="80"/>
    </location>
</feature>
<sequence>MKLLCCFGQYFRVRRALQRVSWQPIAIGDTVVKYPINRTSMLAIAACKVQKTRRAADAPVAKQPRPPTMATNDRTPHIGERAHPLSASLSTLRSWAKEITGNTDKSTSKMPDVSTPVIPIRKHPPLGTAVLCKLPQGKLALPCFNGLGACAVPPTGEPQYLLGGQYWSRGITEVSAA</sequence>
<dbReference type="EMBL" id="JANPWB010000012">
    <property type="protein sequence ID" value="KAJ1120781.1"/>
    <property type="molecule type" value="Genomic_DNA"/>
</dbReference>
<organism evidence="2 3">
    <name type="scientific">Pleurodeles waltl</name>
    <name type="common">Iberian ribbed newt</name>
    <dbReference type="NCBI Taxonomy" id="8319"/>
    <lineage>
        <taxon>Eukaryota</taxon>
        <taxon>Metazoa</taxon>
        <taxon>Chordata</taxon>
        <taxon>Craniata</taxon>
        <taxon>Vertebrata</taxon>
        <taxon>Euteleostomi</taxon>
        <taxon>Amphibia</taxon>
        <taxon>Batrachia</taxon>
        <taxon>Caudata</taxon>
        <taxon>Salamandroidea</taxon>
        <taxon>Salamandridae</taxon>
        <taxon>Pleurodelinae</taxon>
        <taxon>Pleurodeles</taxon>
    </lineage>
</organism>
<dbReference type="AlphaFoldDB" id="A0AAV7NY16"/>
<dbReference type="Proteomes" id="UP001066276">
    <property type="component" value="Chromosome 8"/>
</dbReference>
<reference evidence="2" key="1">
    <citation type="journal article" date="2022" name="bioRxiv">
        <title>Sequencing and chromosome-scale assembly of the giantPleurodeles waltlgenome.</title>
        <authorList>
            <person name="Brown T."/>
            <person name="Elewa A."/>
            <person name="Iarovenko S."/>
            <person name="Subramanian E."/>
            <person name="Araus A.J."/>
            <person name="Petzold A."/>
            <person name="Susuki M."/>
            <person name="Suzuki K.-i.T."/>
            <person name="Hayashi T."/>
            <person name="Toyoda A."/>
            <person name="Oliveira C."/>
            <person name="Osipova E."/>
            <person name="Leigh N.D."/>
            <person name="Simon A."/>
            <person name="Yun M.H."/>
        </authorList>
    </citation>
    <scope>NUCLEOTIDE SEQUENCE</scope>
    <source>
        <strain evidence="2">20211129_DDA</strain>
        <tissue evidence="2">Liver</tissue>
    </source>
</reference>